<keyword evidence="2 4" id="KW-0808">Transferase</keyword>
<evidence type="ECO:0000313" key="5">
    <source>
        <dbReference type="Proteomes" id="UP000554482"/>
    </source>
</evidence>
<sequence length="436" mass="48585">MTLDVVVLSAETIKPSLPTPKHLKTFKLSLLDQYSPLFGVPVILFFSSEGDYGRFVNTNMSDKLKTSFSQALSQFYPLTGKVMNNYFIDCDDSGVEYLETQVNCRLDQVLDCPKAEELNQLLPVKLNSFGMNPETQLEIQVNIFQCGGMAIGSRISHKVADAATLCAFINTWASIARGGAMIVSPQFDSAALYPTKEVVSPFKPPKAGGLQQRVVTKRFVFHPSKIASLKAKSVNKSFVENPTRVEVVSALLWKCLMNASISSPRSIIKPFMMNIAVNLRTRMVPPLPDHSFGNLILGAMPSSEREAGLHCLVGKLRKAIKKIDSNYLNNLKYNDGISMFHDSLRQLHELSVKEEIGFYTITSWCRFPFYEADFGWGKPIWATPLSVAHKNLVVLMDTKCGKGIEAMVSLDDEEMAIFESDQELLAFASENRLLEN</sequence>
<evidence type="ECO:0000256" key="2">
    <source>
        <dbReference type="ARBA" id="ARBA00022679"/>
    </source>
</evidence>
<organism evidence="4 5">
    <name type="scientific">Thalictrum thalictroides</name>
    <name type="common">Rue-anemone</name>
    <name type="synonym">Anemone thalictroides</name>
    <dbReference type="NCBI Taxonomy" id="46969"/>
    <lineage>
        <taxon>Eukaryota</taxon>
        <taxon>Viridiplantae</taxon>
        <taxon>Streptophyta</taxon>
        <taxon>Embryophyta</taxon>
        <taxon>Tracheophyta</taxon>
        <taxon>Spermatophyta</taxon>
        <taxon>Magnoliopsida</taxon>
        <taxon>Ranunculales</taxon>
        <taxon>Ranunculaceae</taxon>
        <taxon>Thalictroideae</taxon>
        <taxon>Thalictrum</taxon>
    </lineage>
</organism>
<dbReference type="InterPro" id="IPR023213">
    <property type="entry name" value="CAT-like_dom_sf"/>
</dbReference>
<evidence type="ECO:0000313" key="4">
    <source>
        <dbReference type="EMBL" id="KAF5200908.1"/>
    </source>
</evidence>
<comment type="similarity">
    <text evidence="1">Belongs to the plant acyltransferase family.</text>
</comment>
<dbReference type="OrthoDB" id="671439at2759"/>
<dbReference type="AlphaFoldDB" id="A0A7J6WW58"/>
<keyword evidence="5" id="KW-1185">Reference proteome</keyword>
<proteinExistence type="inferred from homology"/>
<evidence type="ECO:0000256" key="3">
    <source>
        <dbReference type="ARBA" id="ARBA00023315"/>
    </source>
</evidence>
<dbReference type="PANTHER" id="PTHR31623:SF17">
    <property type="entry name" value="F21J9.9"/>
    <property type="match status" value="1"/>
</dbReference>
<dbReference type="PANTHER" id="PTHR31623">
    <property type="entry name" value="F21J9.9"/>
    <property type="match status" value="1"/>
</dbReference>
<name>A0A7J6WW58_THATH</name>
<comment type="caution">
    <text evidence="4">The sequence shown here is derived from an EMBL/GenBank/DDBJ whole genome shotgun (WGS) entry which is preliminary data.</text>
</comment>
<accession>A0A7J6WW58</accession>
<dbReference type="Pfam" id="PF02458">
    <property type="entry name" value="Transferase"/>
    <property type="match status" value="1"/>
</dbReference>
<keyword evidence="3" id="KW-0012">Acyltransferase</keyword>
<dbReference type="Gene3D" id="3.30.559.10">
    <property type="entry name" value="Chloramphenicol acetyltransferase-like domain"/>
    <property type="match status" value="2"/>
</dbReference>
<dbReference type="GO" id="GO:0016746">
    <property type="term" value="F:acyltransferase activity"/>
    <property type="evidence" value="ECO:0007669"/>
    <property type="project" value="UniProtKB-KW"/>
</dbReference>
<protein>
    <submittedName>
        <fullName evidence="4">Salutaridinol 7-o-acetyltransferase</fullName>
    </submittedName>
</protein>
<evidence type="ECO:0000256" key="1">
    <source>
        <dbReference type="ARBA" id="ARBA00009861"/>
    </source>
</evidence>
<dbReference type="Proteomes" id="UP000554482">
    <property type="component" value="Unassembled WGS sequence"/>
</dbReference>
<gene>
    <name evidence="4" type="ORF">FRX31_009505</name>
</gene>
<dbReference type="EMBL" id="JABWDY010010136">
    <property type="protein sequence ID" value="KAF5200908.1"/>
    <property type="molecule type" value="Genomic_DNA"/>
</dbReference>
<reference evidence="4 5" key="1">
    <citation type="submission" date="2020-06" db="EMBL/GenBank/DDBJ databases">
        <title>Transcriptomic and genomic resources for Thalictrum thalictroides and T. hernandezii: Facilitating candidate gene discovery in an emerging model plant lineage.</title>
        <authorList>
            <person name="Arias T."/>
            <person name="Riano-Pachon D.M."/>
            <person name="Di Stilio V.S."/>
        </authorList>
    </citation>
    <scope>NUCLEOTIDE SEQUENCE [LARGE SCALE GENOMIC DNA]</scope>
    <source>
        <strain evidence="5">cv. WT478/WT964</strain>
        <tissue evidence="4">Leaves</tissue>
    </source>
</reference>